<dbReference type="Pfam" id="PF22124">
    <property type="entry name" value="Glyco_hydro_95_cat"/>
    <property type="match status" value="1"/>
</dbReference>
<evidence type="ECO:0000259" key="3">
    <source>
        <dbReference type="Pfam" id="PF22124"/>
    </source>
</evidence>
<keyword evidence="5" id="KW-1185">Reference proteome</keyword>
<dbReference type="Gene3D" id="2.60.40.1180">
    <property type="entry name" value="Golgi alpha-mannosidase II"/>
    <property type="match status" value="1"/>
</dbReference>
<dbReference type="Gene3D" id="2.70.98.50">
    <property type="entry name" value="putative glycoside hydrolase family protein from bacillus halodurans"/>
    <property type="match status" value="1"/>
</dbReference>
<evidence type="ECO:0000259" key="1">
    <source>
        <dbReference type="Pfam" id="PF14498"/>
    </source>
</evidence>
<dbReference type="PANTHER" id="PTHR31084">
    <property type="entry name" value="ALPHA-L-FUCOSIDASE 2"/>
    <property type="match status" value="1"/>
</dbReference>
<accession>H3SFV0</accession>
<dbReference type="InterPro" id="IPR013780">
    <property type="entry name" value="Glyco_hydro_b"/>
</dbReference>
<dbReference type="InterPro" id="IPR008928">
    <property type="entry name" value="6-hairpin_glycosidase_sf"/>
</dbReference>
<dbReference type="PATRIC" id="fig|1131935.3.peg.2480"/>
<evidence type="ECO:0000313" key="4">
    <source>
        <dbReference type="EMBL" id="EHQ62132.1"/>
    </source>
</evidence>
<dbReference type="SUPFAM" id="SSF48208">
    <property type="entry name" value="Six-hairpin glycosidases"/>
    <property type="match status" value="1"/>
</dbReference>
<dbReference type="Pfam" id="PF14498">
    <property type="entry name" value="Glyco_hyd_65N_2"/>
    <property type="match status" value="1"/>
</dbReference>
<name>H3SFV0_9BACL</name>
<dbReference type="Gene3D" id="1.50.10.10">
    <property type="match status" value="1"/>
</dbReference>
<comment type="caution">
    <text evidence="4">The sequence shown here is derived from an EMBL/GenBank/DDBJ whole genome shotgun (WGS) entry which is preliminary data.</text>
</comment>
<evidence type="ECO:0000313" key="5">
    <source>
        <dbReference type="Proteomes" id="UP000003900"/>
    </source>
</evidence>
<dbReference type="InterPro" id="IPR049053">
    <property type="entry name" value="AFCA-like_C"/>
</dbReference>
<dbReference type="PANTHER" id="PTHR31084:SF0">
    <property type="entry name" value="ALPHA-L-FUCOSIDASE 2"/>
    <property type="match status" value="1"/>
</dbReference>
<dbReference type="Proteomes" id="UP000003900">
    <property type="component" value="Unassembled WGS sequence"/>
</dbReference>
<dbReference type="EMBL" id="AHKH01000025">
    <property type="protein sequence ID" value="EHQ62132.1"/>
    <property type="molecule type" value="Genomic_DNA"/>
</dbReference>
<dbReference type="AlphaFoldDB" id="H3SFV0"/>
<gene>
    <name evidence="4" type="ORF">PDENDC454_12025</name>
</gene>
<dbReference type="InterPro" id="IPR016518">
    <property type="entry name" value="Alpha-L-fucosidase"/>
</dbReference>
<protein>
    <submittedName>
        <fullName evidence="4">Alpha-L-fucosidase</fullName>
    </submittedName>
</protein>
<dbReference type="GO" id="GO:0005975">
    <property type="term" value="P:carbohydrate metabolic process"/>
    <property type="evidence" value="ECO:0007669"/>
    <property type="project" value="InterPro"/>
</dbReference>
<dbReference type="STRING" id="1131935.PDENDC454_12025"/>
<evidence type="ECO:0000259" key="2">
    <source>
        <dbReference type="Pfam" id="PF21307"/>
    </source>
</evidence>
<sequence length="818" mass="90474">MATSKTARDEDLKLWYTRPADKWTEALPLGNGRFGAMVFGGVRRERIQLNEDTLWAGHPVSEYNPAAGELLPEARQLLHAGKYAEAMELIGTRMVGTEGHGIQPYQPLGNVYLEFDGPEATGGAAGGKPAAPAYKRELQLKQALAVTSCQAGDSLEKRTVFVSAADQVMVVRLESDSPYGVRVTVSLDSRLEHSVAADDEGGLVMTGRCPQRVRNHNNSAVPPIAYDGDGAESEESGRALRFAVKMAVLEEDGETRVRCIDNRLKIGGGRAVTLLFAAATSFRGYDRMPDEAAVPPAERCHAVLKEALRRSYGQLLDAHIQDYRRLFERVSLELDDADDAGRKLPTDERLRRIGAGGSDNGIYALLFQYGRYLLISSSRPGTQAANLQGIWNDEVQPPWNCDYHLNINLQMNYWLAEVCHLQECHDPLFRLMEELAVTGAAASRVHYGCGGWMAHAMTDQWRNHNVGPSGDPSWAYWPMGGAWLCRHLWEHYEYTRDRAFLAERAWPLLRGAAAFLLDWVVQEDEDGRLMTSPSVSPENAFLIPGAEEGEKQTCTVSQSSAMDMQIAYDLWMIVKQANDVLGLDDTFARACEAAALRLPQPRIGARGQLMEWERDYAEADPKHRHLSHLYGLYPGSQFALEDNPELLRAIARTMELRGDEGTGWSMGWKMAVWARLLDGDHALRILNNFLHVIEEEGSANYHHGGIYVNLFCAHPPFQIDGNFGAAAGIAEMLLQSHRGIHLLPALPRQWPSGTVRGLRARGGFTVSLAWRDGALAAAEVAPDADGECLVRYRGQERAFRCKANTPLLVTPASFEAGG</sequence>
<dbReference type="PIRSF" id="PIRSF007663">
    <property type="entry name" value="UCP007663"/>
    <property type="match status" value="1"/>
</dbReference>
<dbReference type="FunFam" id="1.50.10.10:FF:000028">
    <property type="entry name" value="Alpha-L-fucosidase 2"/>
    <property type="match status" value="1"/>
</dbReference>
<dbReference type="InterPro" id="IPR054363">
    <property type="entry name" value="GH95_cat"/>
</dbReference>
<dbReference type="Pfam" id="PF21307">
    <property type="entry name" value="Glyco_hydro_95_C"/>
    <property type="match status" value="1"/>
</dbReference>
<feature type="domain" description="Glycosyl hydrolase family 95 catalytic" evidence="3">
    <location>
        <begin position="311"/>
        <end position="733"/>
    </location>
</feature>
<organism evidence="4 5">
    <name type="scientific">Paenibacillus dendritiformis C454</name>
    <dbReference type="NCBI Taxonomy" id="1131935"/>
    <lineage>
        <taxon>Bacteria</taxon>
        <taxon>Bacillati</taxon>
        <taxon>Bacillota</taxon>
        <taxon>Bacilli</taxon>
        <taxon>Bacillales</taxon>
        <taxon>Paenibacillaceae</taxon>
        <taxon>Paenibacillus</taxon>
    </lineage>
</organism>
<dbReference type="OrthoDB" id="9802600at2"/>
<proteinExistence type="predicted"/>
<feature type="domain" description="Glycosyl hydrolase family 95 N-terminal" evidence="1">
    <location>
        <begin position="14"/>
        <end position="284"/>
    </location>
</feature>
<dbReference type="InterPro" id="IPR027414">
    <property type="entry name" value="GH95_N_dom"/>
</dbReference>
<dbReference type="InterPro" id="IPR012341">
    <property type="entry name" value="6hp_glycosidase-like_sf"/>
</dbReference>
<dbReference type="GO" id="GO:0004560">
    <property type="term" value="F:alpha-L-fucosidase activity"/>
    <property type="evidence" value="ECO:0007669"/>
    <property type="project" value="InterPro"/>
</dbReference>
<reference evidence="4 5" key="1">
    <citation type="journal article" date="2012" name="J. Bacteriol.">
        <title>Genome Sequence of the Pattern-Forming Social Bacterium Paenibacillus dendritiformis C454 Chiral Morphotype.</title>
        <authorList>
            <person name="Sirota-Madi A."/>
            <person name="Olender T."/>
            <person name="Helman Y."/>
            <person name="Brainis I."/>
            <person name="Finkelshtein A."/>
            <person name="Roth D."/>
            <person name="Hagai E."/>
            <person name="Leshkowitz D."/>
            <person name="Brodsky L."/>
            <person name="Galatenko V."/>
            <person name="Nikolaev V."/>
            <person name="Gutnick D.L."/>
            <person name="Lancet D."/>
            <person name="Ben-Jacob E."/>
        </authorList>
    </citation>
    <scope>NUCLEOTIDE SEQUENCE [LARGE SCALE GENOMIC DNA]</scope>
    <source>
        <strain evidence="4 5">C454</strain>
    </source>
</reference>
<feature type="domain" description="Alpha fucosidase A-like C-terminal" evidence="2">
    <location>
        <begin position="735"/>
        <end position="795"/>
    </location>
</feature>